<feature type="active site" evidence="3 4">
    <location>
        <position position="182"/>
    </location>
</feature>
<feature type="domain" description="CheB-type methylesterase" evidence="7">
    <location>
        <begin position="174"/>
        <end position="364"/>
    </location>
</feature>
<evidence type="ECO:0000313" key="8">
    <source>
        <dbReference type="EMBL" id="OES43596.1"/>
    </source>
</evidence>
<evidence type="ECO:0000313" key="9">
    <source>
        <dbReference type="Proteomes" id="UP000095658"/>
    </source>
</evidence>
<proteinExistence type="inferred from homology"/>
<dbReference type="SUPFAM" id="SSF52172">
    <property type="entry name" value="CheY-like"/>
    <property type="match status" value="1"/>
</dbReference>
<feature type="active site" evidence="3 4">
    <location>
        <position position="209"/>
    </location>
</feature>
<keyword evidence="3" id="KW-0963">Cytoplasm</keyword>
<evidence type="ECO:0000256" key="4">
    <source>
        <dbReference type="PROSITE-ProRule" id="PRU00050"/>
    </source>
</evidence>
<dbReference type="SUPFAM" id="SSF52738">
    <property type="entry name" value="Methylesterase CheB, C-terminal domain"/>
    <property type="match status" value="1"/>
</dbReference>
<evidence type="ECO:0000256" key="5">
    <source>
        <dbReference type="PROSITE-ProRule" id="PRU00169"/>
    </source>
</evidence>
<sequence>MNSKKILVVDDSAFMRKLVSEFLSEHPQLEVIAFGRNGQEAVKKALELQPDVITLDIEMPEMDGLEALKLIMEKQPCPVVMLSSLTKEGSETTLKAIELGAVDFIAKPSGTISLDLHKIKDVLIEKVLAASKANISMKPALSAKPVTIQPPVNNRHSATNANALRSQRWGEKMDKLVLIATSTGGPRALQHVVTKLPGSLPAPVVVVQHMPPGFTKSLSDRLDSLSDIRVKEGEDGEILQNGTVYIAPGGKHLRLRKTGTSIVVSLDELASEGGHRPSANAMFRSAAEISNVEKVTVIMTGMGSDGAEGLIKLKESGTVKAIAEAKETCVVYGMPKAAVATHLVDDVVPVDEIASAIVKHVYNKR</sequence>
<dbReference type="PROSITE" id="PS50110">
    <property type="entry name" value="RESPONSE_REGULATORY"/>
    <property type="match status" value="1"/>
</dbReference>
<dbReference type="GO" id="GO:0005737">
    <property type="term" value="C:cytoplasm"/>
    <property type="evidence" value="ECO:0007669"/>
    <property type="project" value="UniProtKB-SubCell"/>
</dbReference>
<comment type="catalytic activity">
    <reaction evidence="2 3">
        <text>[protein]-L-glutamate 5-O-methyl ester + H2O = L-glutamyl-[protein] + methanol + H(+)</text>
        <dbReference type="Rhea" id="RHEA:23236"/>
        <dbReference type="Rhea" id="RHEA-COMP:10208"/>
        <dbReference type="Rhea" id="RHEA-COMP:10311"/>
        <dbReference type="ChEBI" id="CHEBI:15377"/>
        <dbReference type="ChEBI" id="CHEBI:15378"/>
        <dbReference type="ChEBI" id="CHEBI:17790"/>
        <dbReference type="ChEBI" id="CHEBI:29973"/>
        <dbReference type="ChEBI" id="CHEBI:82795"/>
        <dbReference type="EC" id="3.1.1.61"/>
    </reaction>
</comment>
<dbReference type="Proteomes" id="UP000095658">
    <property type="component" value="Unassembled WGS sequence"/>
</dbReference>
<dbReference type="OrthoDB" id="9793421at2"/>
<dbReference type="PANTHER" id="PTHR42872:SF3">
    <property type="entry name" value="PROTEIN-GLUTAMATE METHYLESTERASE_PROTEIN-GLUTAMINE GLUTAMINASE 1"/>
    <property type="match status" value="1"/>
</dbReference>
<keyword evidence="3 5" id="KW-0597">Phosphoprotein</keyword>
<dbReference type="SMART" id="SM00448">
    <property type="entry name" value="REC"/>
    <property type="match status" value="1"/>
</dbReference>
<gene>
    <name evidence="3" type="primary">cheB</name>
    <name evidence="8" type="ORF">BA724_10850</name>
</gene>
<dbReference type="HAMAP" id="MF_00099">
    <property type="entry name" value="CheB_chemtxs"/>
    <property type="match status" value="1"/>
</dbReference>
<dbReference type="CDD" id="cd17541">
    <property type="entry name" value="REC_CheB-like"/>
    <property type="match status" value="1"/>
</dbReference>
<keyword evidence="9" id="KW-1185">Reference proteome</keyword>
<dbReference type="NCBIfam" id="NF001965">
    <property type="entry name" value="PRK00742.1"/>
    <property type="match status" value="1"/>
</dbReference>
<keyword evidence="3 4" id="KW-0145">Chemotaxis</keyword>
<name>A0A1E7DKI4_9BACI</name>
<dbReference type="EC" id="3.5.1.44" evidence="3"/>
<dbReference type="GO" id="GO:0006935">
    <property type="term" value="P:chemotaxis"/>
    <property type="evidence" value="ECO:0007669"/>
    <property type="project" value="UniProtKB-UniRule"/>
</dbReference>
<feature type="domain" description="Response regulatory" evidence="6">
    <location>
        <begin position="5"/>
        <end position="122"/>
    </location>
</feature>
<comment type="PTM">
    <text evidence="3">Phosphorylated by CheA. Phosphorylation of the N-terminal regulatory domain activates the methylesterase activity.</text>
</comment>
<comment type="caution">
    <text evidence="8">The sequence shown here is derived from an EMBL/GenBank/DDBJ whole genome shotgun (WGS) entry which is preliminary data.</text>
</comment>
<comment type="function">
    <text evidence="3">Involved in chemotaxis. Part of a chemotaxis signal transduction system that modulates chemotaxis in response to various stimuli. Catalyzes the demethylation of specific methylglutamate residues introduced into the chemoreceptors (methyl-accepting chemotaxis proteins or MCP) by CheR. Also mediates the irreversible deamidation of specific glutamine residues to glutamic acid.</text>
</comment>
<comment type="catalytic activity">
    <reaction evidence="3">
        <text>L-glutaminyl-[protein] + H2O = L-glutamyl-[protein] + NH4(+)</text>
        <dbReference type="Rhea" id="RHEA:16441"/>
        <dbReference type="Rhea" id="RHEA-COMP:10207"/>
        <dbReference type="Rhea" id="RHEA-COMP:10208"/>
        <dbReference type="ChEBI" id="CHEBI:15377"/>
        <dbReference type="ChEBI" id="CHEBI:28938"/>
        <dbReference type="ChEBI" id="CHEBI:29973"/>
        <dbReference type="ChEBI" id="CHEBI:30011"/>
        <dbReference type="EC" id="3.5.1.44"/>
    </reaction>
</comment>
<dbReference type="GO" id="GO:0008984">
    <property type="term" value="F:protein-glutamate methylesterase activity"/>
    <property type="evidence" value="ECO:0007669"/>
    <property type="project" value="UniProtKB-UniRule"/>
</dbReference>
<dbReference type="RefSeq" id="WP_069939383.1">
    <property type="nucleotide sequence ID" value="NZ_MAMP01000024.1"/>
</dbReference>
<evidence type="ECO:0000259" key="7">
    <source>
        <dbReference type="PROSITE" id="PS50122"/>
    </source>
</evidence>
<comment type="similarity">
    <text evidence="3">Belongs to the CheB family.</text>
</comment>
<reference evidence="8 9" key="1">
    <citation type="submission" date="2016-06" db="EMBL/GenBank/DDBJ databases">
        <title>Domibacillus iocasae genome sequencing.</title>
        <authorList>
            <person name="Verma A."/>
            <person name="Pal Y."/>
            <person name="Ojha A.K."/>
            <person name="Krishnamurthi S."/>
        </authorList>
    </citation>
    <scope>NUCLEOTIDE SEQUENCE [LARGE SCALE GENOMIC DNA]</scope>
    <source>
        <strain evidence="8 9">DSM 29979</strain>
    </source>
</reference>
<evidence type="ECO:0000256" key="1">
    <source>
        <dbReference type="ARBA" id="ARBA00022801"/>
    </source>
</evidence>
<dbReference type="PIRSF" id="PIRSF000876">
    <property type="entry name" value="RR_chemtxs_CheB"/>
    <property type="match status" value="1"/>
</dbReference>
<dbReference type="GO" id="GO:0050568">
    <property type="term" value="F:protein-glutamine glutaminase activity"/>
    <property type="evidence" value="ECO:0007669"/>
    <property type="project" value="UniProtKB-UniRule"/>
</dbReference>
<feature type="active site" evidence="3 4">
    <location>
        <position position="305"/>
    </location>
</feature>
<dbReference type="PROSITE" id="PS50122">
    <property type="entry name" value="CHEB"/>
    <property type="match status" value="1"/>
</dbReference>
<dbReference type="InterPro" id="IPR035909">
    <property type="entry name" value="CheB_C"/>
</dbReference>
<keyword evidence="1 3" id="KW-0378">Hydrolase</keyword>
<dbReference type="InterPro" id="IPR001789">
    <property type="entry name" value="Sig_transdc_resp-reg_receiver"/>
</dbReference>
<accession>A0A1E7DKI4</accession>
<dbReference type="Gene3D" id="3.40.50.180">
    <property type="entry name" value="Methylesterase CheB, C-terminal domain"/>
    <property type="match status" value="1"/>
</dbReference>
<protein>
    <recommendedName>
        <fullName evidence="3">Protein-glutamate methylesterase/protein-glutamine glutaminase</fullName>
        <ecNumber evidence="3">3.1.1.61</ecNumber>
        <ecNumber evidence="3">3.5.1.44</ecNumber>
    </recommendedName>
</protein>
<dbReference type="InterPro" id="IPR011006">
    <property type="entry name" value="CheY-like_superfamily"/>
</dbReference>
<comment type="subcellular location">
    <subcellularLocation>
        <location evidence="3">Cytoplasm</location>
    </subcellularLocation>
</comment>
<organism evidence="8 9">
    <name type="scientific">Domibacillus iocasae</name>
    <dbReference type="NCBI Taxonomy" id="1714016"/>
    <lineage>
        <taxon>Bacteria</taxon>
        <taxon>Bacillati</taxon>
        <taxon>Bacillota</taxon>
        <taxon>Bacilli</taxon>
        <taxon>Bacillales</taxon>
        <taxon>Bacillaceae</taxon>
        <taxon>Domibacillus</taxon>
    </lineage>
</organism>
<dbReference type="STRING" id="1714016.BA724_10850"/>
<dbReference type="Pfam" id="PF01339">
    <property type="entry name" value="CheB_methylest"/>
    <property type="match status" value="1"/>
</dbReference>
<dbReference type="InterPro" id="IPR008248">
    <property type="entry name" value="CheB-like"/>
</dbReference>
<dbReference type="AlphaFoldDB" id="A0A1E7DKI4"/>
<dbReference type="Pfam" id="PF00072">
    <property type="entry name" value="Response_reg"/>
    <property type="match status" value="1"/>
</dbReference>
<dbReference type="InterPro" id="IPR000673">
    <property type="entry name" value="Sig_transdc_resp-reg_Me-estase"/>
</dbReference>
<dbReference type="GO" id="GO:0000156">
    <property type="term" value="F:phosphorelay response regulator activity"/>
    <property type="evidence" value="ECO:0007669"/>
    <property type="project" value="InterPro"/>
</dbReference>
<dbReference type="PANTHER" id="PTHR42872">
    <property type="entry name" value="PROTEIN-GLUTAMATE METHYLESTERASE/PROTEIN-GLUTAMINE GLUTAMINASE"/>
    <property type="match status" value="1"/>
</dbReference>
<evidence type="ECO:0000256" key="2">
    <source>
        <dbReference type="ARBA" id="ARBA00048267"/>
    </source>
</evidence>
<comment type="domain">
    <text evidence="3">Contains a C-terminal catalytic domain, and an N-terminal region which modulates catalytic activity.</text>
</comment>
<evidence type="ECO:0000259" key="6">
    <source>
        <dbReference type="PROSITE" id="PS50110"/>
    </source>
</evidence>
<dbReference type="CDD" id="cd16432">
    <property type="entry name" value="CheB_Rec"/>
    <property type="match status" value="1"/>
</dbReference>
<dbReference type="Gene3D" id="3.40.50.2300">
    <property type="match status" value="1"/>
</dbReference>
<feature type="modified residue" description="4-aspartylphosphate" evidence="3 5">
    <location>
        <position position="56"/>
    </location>
</feature>
<dbReference type="EC" id="3.1.1.61" evidence="3"/>
<dbReference type="EMBL" id="MAMP01000024">
    <property type="protein sequence ID" value="OES43596.1"/>
    <property type="molecule type" value="Genomic_DNA"/>
</dbReference>
<evidence type="ECO:0000256" key="3">
    <source>
        <dbReference type="HAMAP-Rule" id="MF_00099"/>
    </source>
</evidence>